<dbReference type="EMBL" id="CP163302">
    <property type="protein sequence ID" value="XDP44810.1"/>
    <property type="molecule type" value="Genomic_DNA"/>
</dbReference>
<dbReference type="PANTHER" id="PTHR44846:SF17">
    <property type="entry name" value="GNTR-FAMILY TRANSCRIPTIONAL REGULATOR"/>
    <property type="match status" value="1"/>
</dbReference>
<dbReference type="Gene3D" id="3.40.1410.10">
    <property type="entry name" value="Chorismate lyase-like"/>
    <property type="match status" value="1"/>
</dbReference>
<gene>
    <name evidence="5" type="ORF">AB5L97_16290</name>
</gene>
<dbReference type="AlphaFoldDB" id="A0AB39L1J5"/>
<dbReference type="InterPro" id="IPR028978">
    <property type="entry name" value="Chorismate_lyase_/UTRA_dom_sf"/>
</dbReference>
<dbReference type="GO" id="GO:0045892">
    <property type="term" value="P:negative regulation of DNA-templated transcription"/>
    <property type="evidence" value="ECO:0007669"/>
    <property type="project" value="TreeGrafter"/>
</dbReference>
<dbReference type="InterPro" id="IPR050679">
    <property type="entry name" value="Bact_HTH_transcr_reg"/>
</dbReference>
<protein>
    <submittedName>
        <fullName evidence="5">GntR family transcriptional regulator</fullName>
    </submittedName>
</protein>
<evidence type="ECO:0000256" key="3">
    <source>
        <dbReference type="ARBA" id="ARBA00023163"/>
    </source>
</evidence>
<dbReference type="SMART" id="SM00345">
    <property type="entry name" value="HTH_GNTR"/>
    <property type="match status" value="1"/>
</dbReference>
<evidence type="ECO:0000313" key="5">
    <source>
        <dbReference type="EMBL" id="XDP44810.1"/>
    </source>
</evidence>
<dbReference type="PROSITE" id="PS50949">
    <property type="entry name" value="HTH_GNTR"/>
    <property type="match status" value="1"/>
</dbReference>
<evidence type="ECO:0000259" key="4">
    <source>
        <dbReference type="PROSITE" id="PS50949"/>
    </source>
</evidence>
<proteinExistence type="predicted"/>
<dbReference type="Pfam" id="PF00392">
    <property type="entry name" value="GntR"/>
    <property type="match status" value="1"/>
</dbReference>
<dbReference type="RefSeq" id="WP_369045431.1">
    <property type="nucleotide sequence ID" value="NZ_CP163302.1"/>
</dbReference>
<dbReference type="PANTHER" id="PTHR44846">
    <property type="entry name" value="MANNOSYL-D-GLYCERATE TRANSPORT/METABOLISM SYSTEM REPRESSOR MNGR-RELATED"/>
    <property type="match status" value="1"/>
</dbReference>
<keyword evidence="2" id="KW-0238">DNA-binding</keyword>
<name>A0AB39L1J5_9MICC</name>
<dbReference type="InterPro" id="IPR036390">
    <property type="entry name" value="WH_DNA-bd_sf"/>
</dbReference>
<dbReference type="InterPro" id="IPR036388">
    <property type="entry name" value="WH-like_DNA-bd_sf"/>
</dbReference>
<dbReference type="Pfam" id="PF07702">
    <property type="entry name" value="UTRA"/>
    <property type="match status" value="1"/>
</dbReference>
<dbReference type="SUPFAM" id="SSF46785">
    <property type="entry name" value="Winged helix' DNA-binding domain"/>
    <property type="match status" value="1"/>
</dbReference>
<feature type="domain" description="HTH gntR-type" evidence="4">
    <location>
        <begin position="2"/>
        <end position="70"/>
    </location>
</feature>
<evidence type="ECO:0000256" key="1">
    <source>
        <dbReference type="ARBA" id="ARBA00023015"/>
    </source>
</evidence>
<dbReference type="CDD" id="cd07377">
    <property type="entry name" value="WHTH_GntR"/>
    <property type="match status" value="1"/>
</dbReference>
<dbReference type="GO" id="GO:0003677">
    <property type="term" value="F:DNA binding"/>
    <property type="evidence" value="ECO:0007669"/>
    <property type="project" value="UniProtKB-KW"/>
</dbReference>
<sequence length="245" mass="26583">MTMRYKAIAADLASKIERGAWKVGAFLPAEPALAAEYGCSRETVRSALAQLEDQGLIARRKGQGTRVLRTTPANEFHSRLTSIEELAQYGQEARRRVESVERLPARGAAAGWFGVNEETRLVRIATTRRLPGQHSGEYGAPVSAADVYLLESDFDAVSGELGSGEQLIADIVAARTGRRLVRVLQSIQAIEIPPHTAALLGREPGSLGLRLTRRYVDGDGAVFEVVESVHPGESFVYESVLERAG</sequence>
<dbReference type="KEGG" id="spue:AB5L97_16290"/>
<dbReference type="SUPFAM" id="SSF64288">
    <property type="entry name" value="Chorismate lyase-like"/>
    <property type="match status" value="1"/>
</dbReference>
<dbReference type="PRINTS" id="PR00035">
    <property type="entry name" value="HTHGNTR"/>
</dbReference>
<reference evidence="5" key="1">
    <citation type="submission" date="2024-07" db="EMBL/GenBank/DDBJ databases">
        <authorList>
            <person name="fu j."/>
        </authorList>
    </citation>
    <scope>NUCLEOTIDE SEQUENCE</scope>
    <source>
        <strain evidence="5">P10A9</strain>
    </source>
</reference>
<dbReference type="GO" id="GO:0003700">
    <property type="term" value="F:DNA-binding transcription factor activity"/>
    <property type="evidence" value="ECO:0007669"/>
    <property type="project" value="InterPro"/>
</dbReference>
<accession>A0AB39L1J5</accession>
<dbReference type="InterPro" id="IPR000524">
    <property type="entry name" value="Tscrpt_reg_HTH_GntR"/>
</dbReference>
<organism evidence="5">
    <name type="scientific">Sinomonas puerhi</name>
    <dbReference type="NCBI Taxonomy" id="3238584"/>
    <lineage>
        <taxon>Bacteria</taxon>
        <taxon>Bacillati</taxon>
        <taxon>Actinomycetota</taxon>
        <taxon>Actinomycetes</taxon>
        <taxon>Micrococcales</taxon>
        <taxon>Micrococcaceae</taxon>
        <taxon>Sinomonas</taxon>
    </lineage>
</organism>
<dbReference type="Gene3D" id="1.10.10.10">
    <property type="entry name" value="Winged helix-like DNA-binding domain superfamily/Winged helix DNA-binding domain"/>
    <property type="match status" value="1"/>
</dbReference>
<keyword evidence="1" id="KW-0805">Transcription regulation</keyword>
<dbReference type="SMART" id="SM00866">
    <property type="entry name" value="UTRA"/>
    <property type="match status" value="1"/>
</dbReference>
<evidence type="ECO:0000256" key="2">
    <source>
        <dbReference type="ARBA" id="ARBA00023125"/>
    </source>
</evidence>
<dbReference type="InterPro" id="IPR011663">
    <property type="entry name" value="UTRA"/>
</dbReference>
<keyword evidence="3" id="KW-0804">Transcription</keyword>